<dbReference type="KEGG" id="vde:111250197"/>
<name>A0A7M7K4Y5_VARDE</name>
<dbReference type="InParanoid" id="A0A7M7K4Y5"/>
<keyword evidence="3" id="KW-1185">Reference proteome</keyword>
<evidence type="ECO:0000256" key="1">
    <source>
        <dbReference type="SAM" id="MobiDB-lite"/>
    </source>
</evidence>
<feature type="region of interest" description="Disordered" evidence="1">
    <location>
        <begin position="211"/>
        <end position="233"/>
    </location>
</feature>
<reference evidence="2" key="1">
    <citation type="submission" date="2021-01" db="UniProtKB">
        <authorList>
            <consortium name="EnsemblMetazoa"/>
        </authorList>
    </citation>
    <scope>IDENTIFICATION</scope>
</reference>
<dbReference type="RefSeq" id="XP_022660785.1">
    <property type="nucleotide sequence ID" value="XM_022805050.1"/>
</dbReference>
<dbReference type="GeneID" id="111250197"/>
<evidence type="ECO:0000313" key="2">
    <source>
        <dbReference type="EnsemblMetazoa" id="XP_022660785"/>
    </source>
</evidence>
<dbReference type="AlphaFoldDB" id="A0A7M7K4Y5"/>
<evidence type="ECO:0000313" key="3">
    <source>
        <dbReference type="Proteomes" id="UP000594260"/>
    </source>
</evidence>
<accession>A0A7M7K4Y5</accession>
<dbReference type="EnsemblMetazoa" id="XM_022805050">
    <property type="protein sequence ID" value="XP_022660785"/>
    <property type="gene ID" value="LOC111250197"/>
</dbReference>
<sequence>MDPARFRTANDLPECAGDGYRRQQRRNRRSSGAPLRAAPGTIFPVARYWRPAAVRGGHRGSLLHNRTNPASRAKPFVRSANAYLIGRNINVFNRHRGTGLERRFSHGRFARVNYRRSTRGGASSRRNQRPADTRNTLVFWQNVAPVAGGDSNQAHEPPFNALRRRPISPLTRFGVGMTRFRLGNGIGPSRTVQFNQDPTPLSNEEALPTRAQFYGNGPAGGDVSSDDNLDWTN</sequence>
<dbReference type="Proteomes" id="UP000594260">
    <property type="component" value="Unplaced"/>
</dbReference>
<feature type="compositionally biased region" description="Acidic residues" evidence="1">
    <location>
        <begin position="224"/>
        <end position="233"/>
    </location>
</feature>
<organism evidence="2 3">
    <name type="scientific">Varroa destructor</name>
    <name type="common">Honeybee mite</name>
    <dbReference type="NCBI Taxonomy" id="109461"/>
    <lineage>
        <taxon>Eukaryota</taxon>
        <taxon>Metazoa</taxon>
        <taxon>Ecdysozoa</taxon>
        <taxon>Arthropoda</taxon>
        <taxon>Chelicerata</taxon>
        <taxon>Arachnida</taxon>
        <taxon>Acari</taxon>
        <taxon>Parasitiformes</taxon>
        <taxon>Mesostigmata</taxon>
        <taxon>Gamasina</taxon>
        <taxon>Dermanyssoidea</taxon>
        <taxon>Varroidae</taxon>
        <taxon>Varroa</taxon>
    </lineage>
</organism>
<protein>
    <submittedName>
        <fullName evidence="2">Uncharacterized protein</fullName>
    </submittedName>
</protein>
<proteinExistence type="predicted"/>
<feature type="region of interest" description="Disordered" evidence="1">
    <location>
        <begin position="1"/>
        <end position="37"/>
    </location>
</feature>